<dbReference type="AlphaFoldDB" id="A0A443SU85"/>
<dbReference type="STRING" id="299467.A0A443SU85"/>
<dbReference type="PANTHER" id="PTHR13088:SF3">
    <property type="entry name" value="FAS APOPTOTIC INHIBITORY MOLECULE 1"/>
    <property type="match status" value="1"/>
</dbReference>
<dbReference type="InterPro" id="IPR010695">
    <property type="entry name" value="FAIM1"/>
</dbReference>
<keyword evidence="2" id="KW-1185">Reference proteome</keyword>
<dbReference type="VEuPathDB" id="VectorBase:LDEU000948"/>
<dbReference type="PANTHER" id="PTHR13088">
    <property type="entry name" value="FAS APOPTOTIC INHIBITORY MOLECULE FAIM"/>
    <property type="match status" value="1"/>
</dbReference>
<dbReference type="GO" id="GO:1902042">
    <property type="term" value="P:negative regulation of extrinsic apoptotic signaling pathway via death domain receptors"/>
    <property type="evidence" value="ECO:0007669"/>
    <property type="project" value="TreeGrafter"/>
</dbReference>
<dbReference type="OrthoDB" id="6262731at2759"/>
<dbReference type="InterPro" id="IPR038513">
    <property type="entry name" value="FAIM1_dom_sf"/>
</dbReference>
<dbReference type="FunFam" id="2.40.128.180:FF:000001">
    <property type="entry name" value="Fas apoptotic inhibitory molecule 1"/>
    <property type="match status" value="1"/>
</dbReference>
<comment type="caution">
    <text evidence="1">The sequence shown here is derived from an EMBL/GenBank/DDBJ whole genome shotgun (WGS) entry which is preliminary data.</text>
</comment>
<gene>
    <name evidence="1" type="ORF">B4U80_00489</name>
</gene>
<evidence type="ECO:0000313" key="1">
    <source>
        <dbReference type="EMBL" id="RWS31095.1"/>
    </source>
</evidence>
<dbReference type="Gene3D" id="2.40.128.180">
    <property type="match status" value="2"/>
</dbReference>
<dbReference type="Pfam" id="PF06905">
    <property type="entry name" value="FAIM1"/>
    <property type="match status" value="1"/>
</dbReference>
<reference evidence="1 2" key="1">
    <citation type="journal article" date="2018" name="Gigascience">
        <title>Genomes of trombidid mites reveal novel predicted allergens and laterally-transferred genes associated with secondary metabolism.</title>
        <authorList>
            <person name="Dong X."/>
            <person name="Chaisiri K."/>
            <person name="Xia D."/>
            <person name="Armstrong S.D."/>
            <person name="Fang Y."/>
            <person name="Donnelly M.J."/>
            <person name="Kadowaki T."/>
            <person name="McGarry J.W."/>
            <person name="Darby A.C."/>
            <person name="Makepeace B.L."/>
        </authorList>
    </citation>
    <scope>NUCLEOTIDE SEQUENCE [LARGE SCALE GENOMIC DNA]</scope>
    <source>
        <strain evidence="1">UoL-UT</strain>
    </source>
</reference>
<accession>A0A443SU85</accession>
<organism evidence="1 2">
    <name type="scientific">Leptotrombidium deliense</name>
    <dbReference type="NCBI Taxonomy" id="299467"/>
    <lineage>
        <taxon>Eukaryota</taxon>
        <taxon>Metazoa</taxon>
        <taxon>Ecdysozoa</taxon>
        <taxon>Arthropoda</taxon>
        <taxon>Chelicerata</taxon>
        <taxon>Arachnida</taxon>
        <taxon>Acari</taxon>
        <taxon>Acariformes</taxon>
        <taxon>Trombidiformes</taxon>
        <taxon>Prostigmata</taxon>
        <taxon>Anystina</taxon>
        <taxon>Parasitengona</taxon>
        <taxon>Trombiculoidea</taxon>
        <taxon>Trombiculidae</taxon>
        <taxon>Leptotrombidium</taxon>
    </lineage>
</organism>
<dbReference type="EMBL" id="NCKV01000272">
    <property type="protein sequence ID" value="RWS31095.1"/>
    <property type="molecule type" value="Genomic_DNA"/>
</dbReference>
<sequence>MSDVVGVWEVPLSDKVHKVEFEHGTTTGKRVIKVDGEEVIRHDWMFKLVGRETFEVSGSKCEVVISAASGFSYEYTLLVDGKQLKKFKERQSKIMKTWLITYKDNSFRVVLGDSDENVFIKTQSSGNKKAGIIYTLVVDGKEATENGE</sequence>
<dbReference type="Proteomes" id="UP000288716">
    <property type="component" value="Unassembled WGS sequence"/>
</dbReference>
<protein>
    <submittedName>
        <fullName evidence="1">Fas apoptotic inhibitory molecule-like protein</fullName>
    </submittedName>
</protein>
<name>A0A443SU85_9ACAR</name>
<proteinExistence type="predicted"/>
<evidence type="ECO:0000313" key="2">
    <source>
        <dbReference type="Proteomes" id="UP000288716"/>
    </source>
</evidence>